<dbReference type="PROSITE" id="PS51257">
    <property type="entry name" value="PROKAR_LIPOPROTEIN"/>
    <property type="match status" value="1"/>
</dbReference>
<accession>A0A5A7QJP9</accession>
<comment type="caution">
    <text evidence="2">The sequence shown here is derived from an EMBL/GenBank/DDBJ whole genome shotgun (WGS) entry which is preliminary data.</text>
</comment>
<evidence type="ECO:0000256" key="1">
    <source>
        <dbReference type="SAM" id="SignalP"/>
    </source>
</evidence>
<organism evidence="2 3">
    <name type="scientific">Striga asiatica</name>
    <name type="common">Asiatic witchweed</name>
    <name type="synonym">Buchnera asiatica</name>
    <dbReference type="NCBI Taxonomy" id="4170"/>
    <lineage>
        <taxon>Eukaryota</taxon>
        <taxon>Viridiplantae</taxon>
        <taxon>Streptophyta</taxon>
        <taxon>Embryophyta</taxon>
        <taxon>Tracheophyta</taxon>
        <taxon>Spermatophyta</taxon>
        <taxon>Magnoliopsida</taxon>
        <taxon>eudicotyledons</taxon>
        <taxon>Gunneridae</taxon>
        <taxon>Pentapetalae</taxon>
        <taxon>asterids</taxon>
        <taxon>lamiids</taxon>
        <taxon>Lamiales</taxon>
        <taxon>Orobanchaceae</taxon>
        <taxon>Buchnereae</taxon>
        <taxon>Striga</taxon>
    </lineage>
</organism>
<protein>
    <submittedName>
        <fullName evidence="2">Snake venom serine protease nikobin</fullName>
    </submittedName>
</protein>
<proteinExistence type="predicted"/>
<dbReference type="GO" id="GO:0008233">
    <property type="term" value="F:peptidase activity"/>
    <property type="evidence" value="ECO:0007669"/>
    <property type="project" value="UniProtKB-KW"/>
</dbReference>
<keyword evidence="2" id="KW-0645">Protease</keyword>
<dbReference type="EMBL" id="BKCP01007181">
    <property type="protein sequence ID" value="GER45270.1"/>
    <property type="molecule type" value="Genomic_DNA"/>
</dbReference>
<evidence type="ECO:0000313" key="2">
    <source>
        <dbReference type="EMBL" id="GER45270.1"/>
    </source>
</evidence>
<gene>
    <name evidence="2" type="ORF">STAS_22201</name>
</gene>
<dbReference type="AlphaFoldDB" id="A0A5A7QJP9"/>
<keyword evidence="2" id="KW-0378">Hydrolase</keyword>
<reference evidence="3" key="1">
    <citation type="journal article" date="2019" name="Curr. Biol.">
        <title>Genome Sequence of Striga asiatica Provides Insight into the Evolution of Plant Parasitism.</title>
        <authorList>
            <person name="Yoshida S."/>
            <person name="Kim S."/>
            <person name="Wafula E.K."/>
            <person name="Tanskanen J."/>
            <person name="Kim Y.M."/>
            <person name="Honaas L."/>
            <person name="Yang Z."/>
            <person name="Spallek T."/>
            <person name="Conn C.E."/>
            <person name="Ichihashi Y."/>
            <person name="Cheong K."/>
            <person name="Cui S."/>
            <person name="Der J.P."/>
            <person name="Gundlach H."/>
            <person name="Jiao Y."/>
            <person name="Hori C."/>
            <person name="Ishida J.K."/>
            <person name="Kasahara H."/>
            <person name="Kiba T."/>
            <person name="Kim M.S."/>
            <person name="Koo N."/>
            <person name="Laohavisit A."/>
            <person name="Lee Y.H."/>
            <person name="Lumba S."/>
            <person name="McCourt P."/>
            <person name="Mortimer J.C."/>
            <person name="Mutuku J.M."/>
            <person name="Nomura T."/>
            <person name="Sasaki-Sekimoto Y."/>
            <person name="Seto Y."/>
            <person name="Wang Y."/>
            <person name="Wakatake T."/>
            <person name="Sakakibara H."/>
            <person name="Demura T."/>
            <person name="Yamaguchi S."/>
            <person name="Yoneyama K."/>
            <person name="Manabe R.I."/>
            <person name="Nelson D.C."/>
            <person name="Schulman A.H."/>
            <person name="Timko M.P."/>
            <person name="dePamphilis C.W."/>
            <person name="Choi D."/>
            <person name="Shirasu K."/>
        </authorList>
    </citation>
    <scope>NUCLEOTIDE SEQUENCE [LARGE SCALE GENOMIC DNA]</scope>
    <source>
        <strain evidence="3">cv. UVA1</strain>
    </source>
</reference>
<name>A0A5A7QJP9_STRAF</name>
<feature type="chain" id="PRO_5022994310" evidence="1">
    <location>
        <begin position="32"/>
        <end position="99"/>
    </location>
</feature>
<dbReference type="GO" id="GO:0006508">
    <property type="term" value="P:proteolysis"/>
    <property type="evidence" value="ECO:0007669"/>
    <property type="project" value="UniProtKB-KW"/>
</dbReference>
<keyword evidence="1" id="KW-0732">Signal</keyword>
<sequence>MRDLRADSLLDIILLCLLSFIMLSCCSSASSEVELLLRLVCCWIWENLDVDCGGAGNVPIIWLYLEMHSPTRKKGNLNASTKKISYGDTLAKFKKLKIW</sequence>
<dbReference type="Proteomes" id="UP000325081">
    <property type="component" value="Unassembled WGS sequence"/>
</dbReference>
<feature type="signal peptide" evidence="1">
    <location>
        <begin position="1"/>
        <end position="31"/>
    </location>
</feature>
<keyword evidence="3" id="KW-1185">Reference proteome</keyword>
<evidence type="ECO:0000313" key="3">
    <source>
        <dbReference type="Proteomes" id="UP000325081"/>
    </source>
</evidence>